<gene>
    <name evidence="3" type="ORF">YASMINEVIRUS_1454</name>
</gene>
<evidence type="ECO:0000256" key="1">
    <source>
        <dbReference type="SAM" id="MobiDB-lite"/>
    </source>
</evidence>
<feature type="transmembrane region" description="Helical" evidence="2">
    <location>
        <begin position="419"/>
        <end position="445"/>
    </location>
</feature>
<organism evidence="3 4">
    <name type="scientific">Yasminevirus sp. GU-2018</name>
    <dbReference type="NCBI Taxonomy" id="2420051"/>
    <lineage>
        <taxon>Viruses</taxon>
        <taxon>Varidnaviria</taxon>
        <taxon>Bamfordvirae</taxon>
        <taxon>Nucleocytoviricota</taxon>
        <taxon>Megaviricetes</taxon>
        <taxon>Imitervirales</taxon>
        <taxon>Mimiviridae</taxon>
        <taxon>Klosneuvirinae</taxon>
        <taxon>Yasminevirus</taxon>
        <taxon>Yasminevirus saudimassiliense</taxon>
    </lineage>
</organism>
<name>A0A5K0UBC2_9VIRU</name>
<feature type="transmembrane region" description="Helical" evidence="2">
    <location>
        <begin position="137"/>
        <end position="160"/>
    </location>
</feature>
<feature type="transmembrane region" description="Helical" evidence="2">
    <location>
        <begin position="457"/>
        <end position="481"/>
    </location>
</feature>
<sequence>MSDYNERAVIVGTDHDAPPNYNATFKEIPSGSGSPTSSDFRNEKIGGDQPTVNNGDVVRTPTSESRDCFGEDGVIDTFFSMACFPFKFFGVELYKLLFSENWFYNTILYSYSNEGAPLIFGSIDKLTCDTRKSNHDCCFCCCCCMPISLYMIVMGVLLWIVDVILAVFQLCFGVIMFFLSILVSIFFKTEGLHPCMISLLHIWRAVARTTFVLAIIDSSCGNSKRNIERTGATVYIRKTWEDYVKTAHFSNIFSVSSFVNKDENLAHILLCVPFINIAVGAIKVVIGLLTLPFTLLTTCVIETESFSWAEWSGVHILHGVLGMTIIGYPIYVCANGDTTQQNSIRKRALASLDPAVVQTLSPADIDKMITSYSWKFRTIDDFCRFFGTLFKQLNPYSMNYLYEVDGEMNVMDVMATLPVIGFIPFILRVPAVFVWLTFGCCHTLWRKRINRPSYFKIFGFYVLTGLLAGSVIFTWVNYVIYRRRLEVVPLNMRVSTQVLPTHV</sequence>
<evidence type="ECO:0000313" key="4">
    <source>
        <dbReference type="Proteomes" id="UP000594342"/>
    </source>
</evidence>
<evidence type="ECO:0000313" key="3">
    <source>
        <dbReference type="EMBL" id="VBB18922.1"/>
    </source>
</evidence>
<feature type="transmembrane region" description="Helical" evidence="2">
    <location>
        <begin position="166"/>
        <end position="187"/>
    </location>
</feature>
<keyword evidence="4" id="KW-1185">Reference proteome</keyword>
<comment type="caution">
    <text evidence="3">The sequence shown here is derived from an EMBL/GenBank/DDBJ whole genome shotgun (WGS) entry which is preliminary data.</text>
</comment>
<accession>A0A5K0UBC2</accession>
<dbReference type="EMBL" id="UPSH01000001">
    <property type="protein sequence ID" value="VBB18922.1"/>
    <property type="molecule type" value="Genomic_DNA"/>
</dbReference>
<keyword evidence="2" id="KW-0472">Membrane</keyword>
<dbReference type="Proteomes" id="UP000594342">
    <property type="component" value="Unassembled WGS sequence"/>
</dbReference>
<feature type="region of interest" description="Disordered" evidence="1">
    <location>
        <begin position="26"/>
        <end position="63"/>
    </location>
</feature>
<keyword evidence="2" id="KW-0812">Transmembrane</keyword>
<feature type="transmembrane region" description="Helical" evidence="2">
    <location>
        <begin position="265"/>
        <end position="286"/>
    </location>
</feature>
<proteinExistence type="predicted"/>
<reference evidence="3 4" key="1">
    <citation type="submission" date="2018-10" db="EMBL/GenBank/DDBJ databases">
        <authorList>
            <consortium name="IHU Genomes"/>
        </authorList>
    </citation>
    <scope>NUCLEOTIDE SEQUENCE [LARGE SCALE GENOMIC DNA]</scope>
    <source>
        <strain evidence="3 4">A1</strain>
    </source>
</reference>
<protein>
    <recommendedName>
        <fullName evidence="5">Transmembrane protein</fullName>
    </recommendedName>
</protein>
<evidence type="ECO:0008006" key="5">
    <source>
        <dbReference type="Google" id="ProtNLM"/>
    </source>
</evidence>
<evidence type="ECO:0000256" key="2">
    <source>
        <dbReference type="SAM" id="Phobius"/>
    </source>
</evidence>
<keyword evidence="2" id="KW-1133">Transmembrane helix</keyword>